<dbReference type="InterPro" id="IPR051501">
    <property type="entry name" value="eIF2B_alpha/beta/delta"/>
</dbReference>
<dbReference type="AlphaFoldDB" id="E1QUA6"/>
<evidence type="ECO:0000313" key="5">
    <source>
        <dbReference type="EMBL" id="ADN51100.1"/>
    </source>
</evidence>
<dbReference type="Pfam" id="PF01008">
    <property type="entry name" value="IF-2B"/>
    <property type="match status" value="1"/>
</dbReference>
<dbReference type="InterPro" id="IPR042529">
    <property type="entry name" value="IF_2B-like_C"/>
</dbReference>
<dbReference type="HOGENOM" id="CLU_085263_0_0_2"/>
<dbReference type="Gene3D" id="3.40.50.10470">
    <property type="entry name" value="Translation initiation factor eif-2b, domain 2"/>
    <property type="match status" value="1"/>
</dbReference>
<dbReference type="InterPro" id="IPR000649">
    <property type="entry name" value="IF-2B-related"/>
</dbReference>
<evidence type="ECO:0000313" key="6">
    <source>
        <dbReference type="Proteomes" id="UP000006681"/>
    </source>
</evidence>
<dbReference type="PANTHER" id="PTHR45860:SF1">
    <property type="entry name" value="TRANSLATION INITIATION FACTOR EIF-2B SUBUNIT ALPHA"/>
    <property type="match status" value="1"/>
</dbReference>
<dbReference type="OrthoDB" id="27639at2157"/>
<dbReference type="GeneID" id="9752669"/>
<reference evidence="6" key="2">
    <citation type="journal article" date="2010" name="Stand. Genomic Sci.">
        <title>Complete genome sequence of Vulcanisaeta distributa type strain (IC-017T).</title>
        <authorList>
            <person name="Mavromatis K."/>
            <person name="Sikorski J."/>
            <person name="Pabst E."/>
            <person name="Teshima H."/>
            <person name="Lapidus A."/>
            <person name="Lucas S."/>
            <person name="Nolan M."/>
            <person name="Glavina Del Rio T."/>
            <person name="Cheng J."/>
            <person name="Bruce D."/>
            <person name="Goodwin L."/>
            <person name="Pitluck S."/>
            <person name="Liolios K."/>
            <person name="Ivanova N."/>
            <person name="Mikhailova N."/>
            <person name="Pati A."/>
            <person name="Chen A."/>
            <person name="Palaniappan K."/>
            <person name="Land M."/>
            <person name="Hauser L."/>
            <person name="Chang Y."/>
            <person name="Jeffries C."/>
            <person name="Rohde M."/>
            <person name="Spring S."/>
            <person name="Goker M."/>
            <person name="Wirth R."/>
            <person name="Woyke T."/>
            <person name="Bristow J."/>
            <person name="Eisen J."/>
            <person name="Markowitz V."/>
            <person name="Hugenholtz P."/>
            <person name="Klenk H."/>
            <person name="Kyrpides N."/>
        </authorList>
    </citation>
    <scope>NUCLEOTIDE SEQUENCE [LARGE SCALE GENOMIC DNA]</scope>
    <source>
        <strain evidence="6">DSM 14429 / JCM 11212 / NBRC 100878 / IC-017</strain>
    </source>
</reference>
<dbReference type="InterPro" id="IPR027363">
    <property type="entry name" value="M1Pi_N"/>
</dbReference>
<comment type="similarity">
    <text evidence="1 4">Belongs to the eIF-2B alpha/beta/delta subunits family.</text>
</comment>
<evidence type="ECO:0000256" key="4">
    <source>
        <dbReference type="RuleBase" id="RU003814"/>
    </source>
</evidence>
<dbReference type="EMBL" id="CP002100">
    <property type="protein sequence ID" value="ADN51100.1"/>
    <property type="molecule type" value="Genomic_DNA"/>
</dbReference>
<accession>E1QUA6</accession>
<dbReference type="SUPFAM" id="SSF100950">
    <property type="entry name" value="NagB/RpiA/CoA transferase-like"/>
    <property type="match status" value="1"/>
</dbReference>
<dbReference type="InterPro" id="IPR037171">
    <property type="entry name" value="NagB/RpiA_transferase-like"/>
</dbReference>
<organism evidence="5 6">
    <name type="scientific">Vulcanisaeta distributa (strain DSM 14429 / JCM 11212 / NBRC 100878 / IC-017)</name>
    <dbReference type="NCBI Taxonomy" id="572478"/>
    <lineage>
        <taxon>Archaea</taxon>
        <taxon>Thermoproteota</taxon>
        <taxon>Thermoprotei</taxon>
        <taxon>Thermoproteales</taxon>
        <taxon>Thermoproteaceae</taxon>
        <taxon>Vulcanisaeta</taxon>
    </lineage>
</organism>
<protein>
    <submittedName>
        <fullName evidence="5">Initiation factor 2B related protein</fullName>
    </submittedName>
</protein>
<gene>
    <name evidence="5" type="ordered locus">Vdis_1726</name>
</gene>
<keyword evidence="3" id="KW-0648">Protein biosynthesis</keyword>
<keyword evidence="6" id="KW-1185">Reference proteome</keyword>
<name>E1QUA6_VULDI</name>
<dbReference type="KEGG" id="vdi:Vdis_1726"/>
<dbReference type="STRING" id="572478.Vdis_1726"/>
<proteinExistence type="inferred from homology"/>
<dbReference type="RefSeq" id="WP_013336825.1">
    <property type="nucleotide sequence ID" value="NC_014537.1"/>
</dbReference>
<keyword evidence="2 5" id="KW-0396">Initiation factor</keyword>
<dbReference type="eggNOG" id="arCOG01125">
    <property type="taxonomic scope" value="Archaea"/>
</dbReference>
<dbReference type="PANTHER" id="PTHR45860">
    <property type="entry name" value="TRANSLATION INITIATION FACTOR EIF-2B SUBUNIT ALPHA"/>
    <property type="match status" value="1"/>
</dbReference>
<dbReference type="GO" id="GO:0003743">
    <property type="term" value="F:translation initiation factor activity"/>
    <property type="evidence" value="ECO:0007669"/>
    <property type="project" value="UniProtKB-KW"/>
</dbReference>
<dbReference type="Gene3D" id="1.20.120.420">
    <property type="entry name" value="translation initiation factor eif-2b, domain 1"/>
    <property type="match status" value="1"/>
</dbReference>
<evidence type="ECO:0000256" key="3">
    <source>
        <dbReference type="ARBA" id="ARBA00022917"/>
    </source>
</evidence>
<dbReference type="Proteomes" id="UP000006681">
    <property type="component" value="Chromosome"/>
</dbReference>
<evidence type="ECO:0000256" key="2">
    <source>
        <dbReference type="ARBA" id="ARBA00022540"/>
    </source>
</evidence>
<sequence length="284" mass="31848">MSIDDILRELREDRVHGASWYFLKGIEVIRIAIERGLEPSDIKALLNELRGVRPGMASIMNLADIIERSLNIGLDLNNVINRLRDWYDSASKRLLTQLDRFPIMCGSKAITISYSSAVKAALSRWGKCIDVLYVMESRPGNEVIQAISDYSNYVGNVVPIPDSAIAHFMRNVNYVISGADGLYSDGYFLNKVGTEPLFIVAHRFDVNTIVIAESYKAVSGCVGEVYMVDFHIDNQGVQVPLFDEVPLELIDYLITDLNIIKKPKPENIENLRELLINNVLNPSG</sequence>
<evidence type="ECO:0000256" key="1">
    <source>
        <dbReference type="ARBA" id="ARBA00007251"/>
    </source>
</evidence>
<reference evidence="5 6" key="1">
    <citation type="journal article" date="2010" name="Stand. Genomic Sci.">
        <title>Complete genome sequence of Vulcanisaeta distributa type strain (IC-017).</title>
        <authorList>
            <person name="Mavromatis K."/>
            <person name="Sikorski J."/>
            <person name="Pabst E."/>
            <person name="Teshima H."/>
            <person name="Lapidus A."/>
            <person name="Lucas S."/>
            <person name="Nolan M."/>
            <person name="Glavina Del Rio T."/>
            <person name="Cheng J.F."/>
            <person name="Bruce D."/>
            <person name="Goodwin L."/>
            <person name="Pitluck S."/>
            <person name="Liolios K."/>
            <person name="Ivanova N."/>
            <person name="Mikhailova N."/>
            <person name="Pati A."/>
            <person name="Chen A."/>
            <person name="Palaniappan K."/>
            <person name="Land M."/>
            <person name="Hauser L."/>
            <person name="Chang Y.J."/>
            <person name="Jeffries C.D."/>
            <person name="Rohde M."/>
            <person name="Spring S."/>
            <person name="Goker M."/>
            <person name="Wirth R."/>
            <person name="Woyke T."/>
            <person name="Bristow J."/>
            <person name="Eisen J.A."/>
            <person name="Markowitz V."/>
            <person name="Hugenholtz P."/>
            <person name="Klenk H.P."/>
            <person name="Kyrpides N.C."/>
        </authorList>
    </citation>
    <scope>NUCLEOTIDE SEQUENCE [LARGE SCALE GENOMIC DNA]</scope>
    <source>
        <strain evidence="6">DSM 14429 / JCM 11212 / NBRC 100878 / IC-017</strain>
    </source>
</reference>